<reference evidence="2 3" key="1">
    <citation type="submission" date="2018-12" db="EMBL/GenBank/DDBJ databases">
        <title>A novel vanA-carrying plasmid in a clinical isolate of Enterococcus avium.</title>
        <authorList>
            <person name="Bernasconi O.J."/>
            <person name="Luzzaro F."/>
            <person name="Endimiani A."/>
        </authorList>
    </citation>
    <scope>NUCLEOTIDE SEQUENCE [LARGE SCALE GENOMIC DNA]</scope>
    <source>
        <strain evidence="2 3">LC0559/18</strain>
    </source>
</reference>
<dbReference type="GO" id="GO:0003677">
    <property type="term" value="F:DNA binding"/>
    <property type="evidence" value="ECO:0007669"/>
    <property type="project" value="InterPro"/>
</dbReference>
<dbReference type="InterPro" id="IPR005039">
    <property type="entry name" value="Ant_C"/>
</dbReference>
<dbReference type="RefSeq" id="WP_127978593.1">
    <property type="nucleotide sequence ID" value="NZ_RYZS01000001.1"/>
</dbReference>
<dbReference type="InterPro" id="IPR003497">
    <property type="entry name" value="BRO_N_domain"/>
</dbReference>
<dbReference type="PROSITE" id="PS51750">
    <property type="entry name" value="BRO_N"/>
    <property type="match status" value="1"/>
</dbReference>
<dbReference type="SMART" id="SM01040">
    <property type="entry name" value="Bro-N"/>
    <property type="match status" value="1"/>
</dbReference>
<gene>
    <name evidence="2" type="ORF">EK398_06525</name>
</gene>
<feature type="domain" description="Bro-N" evidence="1">
    <location>
        <begin position="1"/>
        <end position="103"/>
    </location>
</feature>
<sequence>MNTQKFENNLFQLEVKTENGESLFDVETVARSLGIVDVKNEIEYVRWQRVNNYLGKNSPLVAKGSFISEPMVYKLAFKANNALAEKFQDWLATEVLPQIRKHGMYATDELLDNPDLLIEVATKLKEERTLRLIAEQQVNELQPKADYYDRILNNKGLVTVSTIAKNYGMSAVSFNKLLHELGIQFNQSGTWLLYSKFQDKGYTHIEPFDYEDKNGNPQVKTRMKWTQKGHIFLYETLKKNNYLPMIEREQTA</sequence>
<dbReference type="Pfam" id="PF02498">
    <property type="entry name" value="Bro-N"/>
    <property type="match status" value="1"/>
</dbReference>
<dbReference type="AlphaFoldDB" id="A0A437ULI8"/>
<proteinExistence type="predicted"/>
<dbReference type="EMBL" id="RYZS01000001">
    <property type="protein sequence ID" value="RVU94527.1"/>
    <property type="molecule type" value="Genomic_DNA"/>
</dbReference>
<dbReference type="Pfam" id="PF03374">
    <property type="entry name" value="ANT"/>
    <property type="match status" value="1"/>
</dbReference>
<comment type="caution">
    <text evidence="2">The sequence shown here is derived from an EMBL/GenBank/DDBJ whole genome shotgun (WGS) entry which is preliminary data.</text>
</comment>
<evidence type="ECO:0000259" key="1">
    <source>
        <dbReference type="PROSITE" id="PS51750"/>
    </source>
</evidence>
<evidence type="ECO:0000313" key="2">
    <source>
        <dbReference type="EMBL" id="RVU94527.1"/>
    </source>
</evidence>
<protein>
    <submittedName>
        <fullName evidence="2">Phage antirepressor protein</fullName>
    </submittedName>
</protein>
<accession>A0A437ULI8</accession>
<dbReference type="Proteomes" id="UP000288388">
    <property type="component" value="Unassembled WGS sequence"/>
</dbReference>
<evidence type="ECO:0000313" key="3">
    <source>
        <dbReference type="Proteomes" id="UP000288388"/>
    </source>
</evidence>
<name>A0A437ULI8_ENTAV</name>
<organism evidence="2 3">
    <name type="scientific">Enterococcus avium</name>
    <name type="common">Streptococcus avium</name>
    <dbReference type="NCBI Taxonomy" id="33945"/>
    <lineage>
        <taxon>Bacteria</taxon>
        <taxon>Bacillati</taxon>
        <taxon>Bacillota</taxon>
        <taxon>Bacilli</taxon>
        <taxon>Lactobacillales</taxon>
        <taxon>Enterococcaceae</taxon>
        <taxon>Enterococcus</taxon>
    </lineage>
</organism>